<dbReference type="Gene3D" id="1.20.1740.10">
    <property type="entry name" value="Amino acid/polyamine transporter I"/>
    <property type="match status" value="1"/>
</dbReference>
<evidence type="ECO:0000256" key="5">
    <source>
        <dbReference type="ARBA" id="ARBA00022553"/>
    </source>
</evidence>
<reference evidence="21" key="2">
    <citation type="journal article" date="2023" name="Science">
        <title>Genomic signatures of disease resistance in endangered staghorn corals.</title>
        <authorList>
            <person name="Vollmer S.V."/>
            <person name="Selwyn J.D."/>
            <person name="Despard B.A."/>
            <person name="Roesel C.L."/>
        </authorList>
    </citation>
    <scope>NUCLEOTIDE SEQUENCE</scope>
    <source>
        <strain evidence="21">K2</strain>
    </source>
</reference>
<comment type="catalytic activity">
    <reaction evidence="10">
        <text>L-lysine(out) + L-arginine(in) = L-lysine(in) + L-arginine(out)</text>
        <dbReference type="Rhea" id="RHEA:70827"/>
        <dbReference type="ChEBI" id="CHEBI:32551"/>
        <dbReference type="ChEBI" id="CHEBI:32682"/>
    </reaction>
    <physiologicalReaction direction="left-to-right" evidence="10">
        <dbReference type="Rhea" id="RHEA:70828"/>
    </physiologicalReaction>
</comment>
<evidence type="ECO:0000256" key="3">
    <source>
        <dbReference type="ARBA" id="ARBA00022448"/>
    </source>
</evidence>
<evidence type="ECO:0000256" key="4">
    <source>
        <dbReference type="ARBA" id="ARBA00022475"/>
    </source>
</evidence>
<keyword evidence="6 20" id="KW-0812">Transmembrane</keyword>
<evidence type="ECO:0000256" key="7">
    <source>
        <dbReference type="ARBA" id="ARBA00022989"/>
    </source>
</evidence>
<evidence type="ECO:0000256" key="11">
    <source>
        <dbReference type="ARBA" id="ARBA00051814"/>
    </source>
</evidence>
<protein>
    <recommendedName>
        <fullName evidence="15">b(0,+)-type amino acid transporter 1</fullName>
    </recommendedName>
    <alternativeName>
        <fullName evidence="16">Glycoprotein-associated amino acid transporter b0,+AT1</fullName>
    </alternativeName>
    <alternativeName>
        <fullName evidence="17">Solute carrier family 7 member 9</fullName>
    </alternativeName>
</protein>
<organism evidence="21 22">
    <name type="scientific">Acropora cervicornis</name>
    <name type="common">Staghorn coral</name>
    <dbReference type="NCBI Taxonomy" id="6130"/>
    <lineage>
        <taxon>Eukaryota</taxon>
        <taxon>Metazoa</taxon>
        <taxon>Cnidaria</taxon>
        <taxon>Anthozoa</taxon>
        <taxon>Hexacorallia</taxon>
        <taxon>Scleractinia</taxon>
        <taxon>Astrocoeniina</taxon>
        <taxon>Acroporidae</taxon>
        <taxon>Acropora</taxon>
    </lineage>
</organism>
<name>A0AAD9Q2I5_ACRCE</name>
<dbReference type="Proteomes" id="UP001249851">
    <property type="component" value="Unassembled WGS sequence"/>
</dbReference>
<keyword evidence="9" id="KW-1015">Disulfide bond</keyword>
<sequence length="504" mass="54830">MENDSQVTNNPLGGNGPVLSKENGKAEDNTPEKLGNAENSKSGFVGLERKLGLVSGICLIIGTMIGSGIFASPRFVMENSGSVGLTLIVWSLCGVLAMFGALSYAELGTMIPLSGAEYAYLLEAFGALPAFLYSWTSVIVLKPSQVAIICLAFGAYVIEPIFAGCGDRADLQPIVKLLAALAIGIILFVNCASVKWASRMQIVFTVFKMVAIVMLIITGIVRLGQGFTESFENSFSGTTNRIGIIGFAFYNGLWAYDGWNNLNYVTEELKNPRRDLPWSIMIGIPLVTVCYVLVNIAYLTVLSPAEILTSSAVAVTLADRLYGVMAWVIPIFVASSTFGAANGSAFGGGRLVFAAAREGHLPKFLAMSIIAWIMLLPDSSSFETLINYFSFAAWVFYGVTVSALIWLRYKKPQVERPYRVPIVIPLIVVLASIYLVIAPFYEAPLESLYCVVFILAGIPFYLIFVRFNHVVPKWFFSGIAKGTYQLQKVLDVALPESETEMILS</sequence>
<evidence type="ECO:0000313" key="21">
    <source>
        <dbReference type="EMBL" id="KAK2553180.1"/>
    </source>
</evidence>
<dbReference type="PIRSF" id="PIRSF006060">
    <property type="entry name" value="AA_transporter"/>
    <property type="match status" value="1"/>
</dbReference>
<evidence type="ECO:0000256" key="8">
    <source>
        <dbReference type="ARBA" id="ARBA00023136"/>
    </source>
</evidence>
<comment type="catalytic activity">
    <reaction evidence="18">
        <text>L-phenylalanine(out) + L-arginine(in) = L-phenylalanine(in) + L-arginine(out)</text>
        <dbReference type="Rhea" id="RHEA:71067"/>
        <dbReference type="ChEBI" id="CHEBI:32682"/>
        <dbReference type="ChEBI" id="CHEBI:58095"/>
    </reaction>
    <physiologicalReaction direction="left-to-right" evidence="18">
        <dbReference type="Rhea" id="RHEA:71068"/>
    </physiologicalReaction>
</comment>
<feature type="transmembrane region" description="Helical" evidence="20">
    <location>
        <begin position="321"/>
        <end position="341"/>
    </location>
</feature>
<feature type="transmembrane region" description="Helical" evidence="20">
    <location>
        <begin position="119"/>
        <end position="140"/>
    </location>
</feature>
<evidence type="ECO:0000256" key="10">
    <source>
        <dbReference type="ARBA" id="ARBA00051323"/>
    </source>
</evidence>
<comment type="catalytic activity">
    <reaction evidence="11">
        <text>L-cystine(out) + L-arginine(in) = L-cystine(in) + L-arginine(out)</text>
        <dbReference type="Rhea" id="RHEA:71075"/>
        <dbReference type="ChEBI" id="CHEBI:32682"/>
        <dbReference type="ChEBI" id="CHEBI:35491"/>
    </reaction>
    <physiologicalReaction direction="left-to-right" evidence="11">
        <dbReference type="Rhea" id="RHEA:71076"/>
    </physiologicalReaction>
</comment>
<dbReference type="InterPro" id="IPR002293">
    <property type="entry name" value="AA/rel_permease1"/>
</dbReference>
<dbReference type="InterPro" id="IPR050598">
    <property type="entry name" value="AminoAcid_Transporter"/>
</dbReference>
<dbReference type="AlphaFoldDB" id="A0AAD9Q2I5"/>
<evidence type="ECO:0000256" key="6">
    <source>
        <dbReference type="ARBA" id="ARBA00022692"/>
    </source>
</evidence>
<keyword evidence="22" id="KW-1185">Reference proteome</keyword>
<feature type="transmembrane region" description="Helical" evidence="20">
    <location>
        <begin position="83"/>
        <end position="107"/>
    </location>
</feature>
<evidence type="ECO:0000256" key="2">
    <source>
        <dbReference type="ARBA" id="ARBA00009523"/>
    </source>
</evidence>
<evidence type="ECO:0000256" key="13">
    <source>
        <dbReference type="ARBA" id="ARBA00052179"/>
    </source>
</evidence>
<accession>A0AAD9Q2I5</accession>
<feature type="region of interest" description="Disordered" evidence="19">
    <location>
        <begin position="1"/>
        <end position="37"/>
    </location>
</feature>
<reference evidence="21" key="1">
    <citation type="journal article" date="2023" name="G3 (Bethesda)">
        <title>Whole genome assembly and annotation of the endangered Caribbean coral Acropora cervicornis.</title>
        <authorList>
            <person name="Selwyn J.D."/>
            <person name="Vollmer S.V."/>
        </authorList>
    </citation>
    <scope>NUCLEOTIDE SEQUENCE</scope>
    <source>
        <strain evidence="21">K2</strain>
    </source>
</reference>
<evidence type="ECO:0000256" key="16">
    <source>
        <dbReference type="ARBA" id="ARBA00079910"/>
    </source>
</evidence>
<keyword evidence="3" id="KW-0813">Transport</keyword>
<evidence type="ECO:0000256" key="15">
    <source>
        <dbReference type="ARBA" id="ARBA00074336"/>
    </source>
</evidence>
<evidence type="ECO:0000256" key="17">
    <source>
        <dbReference type="ARBA" id="ARBA00083296"/>
    </source>
</evidence>
<evidence type="ECO:0000256" key="14">
    <source>
        <dbReference type="ARBA" id="ARBA00052732"/>
    </source>
</evidence>
<feature type="transmembrane region" description="Helical" evidence="20">
    <location>
        <begin position="278"/>
        <end position="301"/>
    </location>
</feature>
<feature type="compositionally biased region" description="Basic and acidic residues" evidence="19">
    <location>
        <begin position="22"/>
        <end position="31"/>
    </location>
</feature>
<dbReference type="FunFam" id="1.20.1740.10:FF:000015">
    <property type="entry name" value="B(0,+)-type amino acid transporter 1"/>
    <property type="match status" value="1"/>
</dbReference>
<feature type="transmembrane region" description="Helical" evidence="20">
    <location>
        <begin position="177"/>
        <end position="196"/>
    </location>
</feature>
<feature type="transmembrane region" description="Helical" evidence="20">
    <location>
        <begin position="146"/>
        <end position="165"/>
    </location>
</feature>
<evidence type="ECO:0000256" key="1">
    <source>
        <dbReference type="ARBA" id="ARBA00004424"/>
    </source>
</evidence>
<keyword evidence="8 20" id="KW-0472">Membrane</keyword>
<evidence type="ECO:0000256" key="18">
    <source>
        <dbReference type="ARBA" id="ARBA00093193"/>
    </source>
</evidence>
<comment type="subcellular location">
    <subcellularLocation>
        <location evidence="1">Apical cell membrane</location>
        <topology evidence="1">Multi-pass membrane protein</topology>
    </subcellularLocation>
</comment>
<keyword evidence="5" id="KW-0597">Phosphoprotein</keyword>
<feature type="compositionally biased region" description="Polar residues" evidence="19">
    <location>
        <begin position="1"/>
        <end position="12"/>
    </location>
</feature>
<dbReference type="Pfam" id="PF13520">
    <property type="entry name" value="AA_permease_2"/>
    <property type="match status" value="1"/>
</dbReference>
<dbReference type="GO" id="GO:0016324">
    <property type="term" value="C:apical plasma membrane"/>
    <property type="evidence" value="ECO:0007669"/>
    <property type="project" value="UniProtKB-SubCell"/>
</dbReference>
<dbReference type="EMBL" id="JARQWQ010000080">
    <property type="protein sequence ID" value="KAK2553180.1"/>
    <property type="molecule type" value="Genomic_DNA"/>
</dbReference>
<evidence type="ECO:0000313" key="22">
    <source>
        <dbReference type="Proteomes" id="UP001249851"/>
    </source>
</evidence>
<feature type="transmembrane region" description="Helical" evidence="20">
    <location>
        <begin position="202"/>
        <end position="221"/>
    </location>
</feature>
<comment type="catalytic activity">
    <reaction evidence="14">
        <text>L-leucine(out) + L-arginine(in) = L-leucine(in) + L-arginine(out)</text>
        <dbReference type="Rhea" id="RHEA:71059"/>
        <dbReference type="ChEBI" id="CHEBI:32682"/>
        <dbReference type="ChEBI" id="CHEBI:57427"/>
    </reaction>
    <physiologicalReaction direction="left-to-right" evidence="14">
        <dbReference type="Rhea" id="RHEA:71060"/>
    </physiologicalReaction>
</comment>
<comment type="caution">
    <text evidence="21">The sequence shown here is derived from an EMBL/GenBank/DDBJ whole genome shotgun (WGS) entry which is preliminary data.</text>
</comment>
<proteinExistence type="inferred from homology"/>
<comment type="catalytic activity">
    <reaction evidence="12">
        <text>L-histidine(out) + L-arginine(in) = L-histidine(in) + L-arginine(out)</text>
        <dbReference type="Rhea" id="RHEA:71063"/>
        <dbReference type="ChEBI" id="CHEBI:32682"/>
        <dbReference type="ChEBI" id="CHEBI:57595"/>
    </reaction>
    <physiologicalReaction direction="left-to-right" evidence="12">
        <dbReference type="Rhea" id="RHEA:71064"/>
    </physiologicalReaction>
</comment>
<comment type="catalytic activity">
    <reaction evidence="13">
        <text>L-cysteine(out) + L-arginine(in) = L-cysteine(in) + L-arginine(out)</text>
        <dbReference type="Rhea" id="RHEA:71071"/>
        <dbReference type="ChEBI" id="CHEBI:32682"/>
        <dbReference type="ChEBI" id="CHEBI:35235"/>
    </reaction>
    <physiologicalReaction direction="left-to-right" evidence="13">
        <dbReference type="Rhea" id="RHEA:71072"/>
    </physiologicalReaction>
</comment>
<feature type="transmembrane region" description="Helical" evidence="20">
    <location>
        <begin position="447"/>
        <end position="467"/>
    </location>
</feature>
<feature type="transmembrane region" description="Helical" evidence="20">
    <location>
        <begin position="419"/>
        <end position="441"/>
    </location>
</feature>
<dbReference type="PANTHER" id="PTHR11785:SF512">
    <property type="entry name" value="SOBREMESA, ISOFORM B"/>
    <property type="match status" value="1"/>
</dbReference>
<keyword evidence="4" id="KW-1003">Cell membrane</keyword>
<dbReference type="PANTHER" id="PTHR11785">
    <property type="entry name" value="AMINO ACID TRANSPORTER"/>
    <property type="match status" value="1"/>
</dbReference>
<evidence type="ECO:0000256" key="12">
    <source>
        <dbReference type="ARBA" id="ARBA00051835"/>
    </source>
</evidence>
<evidence type="ECO:0000256" key="9">
    <source>
        <dbReference type="ARBA" id="ARBA00023157"/>
    </source>
</evidence>
<dbReference type="GO" id="GO:0015179">
    <property type="term" value="F:L-amino acid transmembrane transporter activity"/>
    <property type="evidence" value="ECO:0007669"/>
    <property type="project" value="TreeGrafter"/>
</dbReference>
<keyword evidence="7 20" id="KW-1133">Transmembrane helix</keyword>
<evidence type="ECO:0000256" key="20">
    <source>
        <dbReference type="SAM" id="Phobius"/>
    </source>
</evidence>
<gene>
    <name evidence="21" type="ORF">P5673_025640</name>
</gene>
<feature type="transmembrane region" description="Helical" evidence="20">
    <location>
        <begin position="385"/>
        <end position="407"/>
    </location>
</feature>
<feature type="transmembrane region" description="Helical" evidence="20">
    <location>
        <begin position="361"/>
        <end position="379"/>
    </location>
</feature>
<comment type="similarity">
    <text evidence="2">Belongs to the amino acid-polyamine-organocation (APC) superfamily.</text>
</comment>
<evidence type="ECO:0000256" key="19">
    <source>
        <dbReference type="SAM" id="MobiDB-lite"/>
    </source>
</evidence>
<feature type="transmembrane region" description="Helical" evidence="20">
    <location>
        <begin position="51"/>
        <end position="71"/>
    </location>
</feature>